<dbReference type="EMBL" id="JAOYOD010000001">
    <property type="protein sequence ID" value="MCV9386640.1"/>
    <property type="molecule type" value="Genomic_DNA"/>
</dbReference>
<dbReference type="SUPFAM" id="SSF49785">
    <property type="entry name" value="Galactose-binding domain-like"/>
    <property type="match status" value="1"/>
</dbReference>
<dbReference type="Pfam" id="PF00754">
    <property type="entry name" value="F5_F8_type_C"/>
    <property type="match status" value="1"/>
</dbReference>
<name>A0ABT3CT40_9BACT</name>
<protein>
    <submittedName>
        <fullName evidence="2">Discoidin domain-containing protein</fullName>
    </submittedName>
</protein>
<dbReference type="InterPro" id="IPR000421">
    <property type="entry name" value="FA58C"/>
</dbReference>
<dbReference type="RefSeq" id="WP_264137453.1">
    <property type="nucleotide sequence ID" value="NZ_JAOYOD010000001.1"/>
</dbReference>
<gene>
    <name evidence="2" type="ORF">N7U62_08200</name>
</gene>
<evidence type="ECO:0000259" key="1">
    <source>
        <dbReference type="PROSITE" id="PS50022"/>
    </source>
</evidence>
<comment type="caution">
    <text evidence="2">The sequence shown here is derived from an EMBL/GenBank/DDBJ whole genome shotgun (WGS) entry which is preliminary data.</text>
</comment>
<evidence type="ECO:0000313" key="2">
    <source>
        <dbReference type="EMBL" id="MCV9386640.1"/>
    </source>
</evidence>
<dbReference type="PROSITE" id="PS50022">
    <property type="entry name" value="FA58C_3"/>
    <property type="match status" value="1"/>
</dbReference>
<dbReference type="Gene3D" id="2.60.120.260">
    <property type="entry name" value="Galactose-binding domain-like"/>
    <property type="match status" value="1"/>
</dbReference>
<reference evidence="2 3" key="1">
    <citation type="submission" date="2022-10" db="EMBL/GenBank/DDBJ databases">
        <title>Comparative genomics and taxonomic characterization of three novel marine species of genus Reichenbachiella exhibiting antioxidant and polysaccharide degradation activities.</title>
        <authorList>
            <person name="Muhammad N."/>
            <person name="Lee Y.-J."/>
            <person name="Ko J."/>
            <person name="Kim S.-G."/>
        </authorList>
    </citation>
    <scope>NUCLEOTIDE SEQUENCE [LARGE SCALE GENOMIC DNA]</scope>
    <source>
        <strain evidence="2 3">ABR2-5</strain>
    </source>
</reference>
<sequence length="123" mass="14308">MNASSMYIETEKLPGYEAFKANDENPETGWQADGTTDEWLEVEWLKPQTFNTVVIDEVGNYISSYKLQYWQHGKWTDITSGETCGEGRTHTFDQLRTTKCRVWIDHVLRPPKISELKIFDVKS</sequence>
<evidence type="ECO:0000313" key="3">
    <source>
        <dbReference type="Proteomes" id="UP001300692"/>
    </source>
</evidence>
<organism evidence="2 3">
    <name type="scientific">Reichenbachiella ulvae</name>
    <dbReference type="NCBI Taxonomy" id="2980104"/>
    <lineage>
        <taxon>Bacteria</taxon>
        <taxon>Pseudomonadati</taxon>
        <taxon>Bacteroidota</taxon>
        <taxon>Cytophagia</taxon>
        <taxon>Cytophagales</taxon>
        <taxon>Reichenbachiellaceae</taxon>
        <taxon>Reichenbachiella</taxon>
    </lineage>
</organism>
<accession>A0ABT3CT40</accession>
<feature type="domain" description="F5/8 type C" evidence="1">
    <location>
        <begin position="1"/>
        <end position="123"/>
    </location>
</feature>
<dbReference type="Proteomes" id="UP001300692">
    <property type="component" value="Unassembled WGS sequence"/>
</dbReference>
<proteinExistence type="predicted"/>
<keyword evidence="3" id="KW-1185">Reference proteome</keyword>
<dbReference type="InterPro" id="IPR008979">
    <property type="entry name" value="Galactose-bd-like_sf"/>
</dbReference>